<gene>
    <name evidence="2" type="ORF">D3871_11315</name>
</gene>
<evidence type="ECO:0000313" key="3">
    <source>
        <dbReference type="Proteomes" id="UP000265955"/>
    </source>
</evidence>
<proteinExistence type="predicted"/>
<sequence>MIGALKRLFATRGHKVGLRAKADPVPAAVPRAPLSPPATHVSRLQTSPVSAPRPARRPVDEDSTAAVMFMQSTTQQPIYVPTCREEEPIPARGGTFDGGGASADWRSRSSCDSSSSSSSSDSSSSSSDSSSGSSSD</sequence>
<feature type="region of interest" description="Disordered" evidence="1">
    <location>
        <begin position="26"/>
        <end position="61"/>
    </location>
</feature>
<organism evidence="2 3">
    <name type="scientific">Noviherbaspirillum saxi</name>
    <dbReference type="NCBI Taxonomy" id="2320863"/>
    <lineage>
        <taxon>Bacteria</taxon>
        <taxon>Pseudomonadati</taxon>
        <taxon>Pseudomonadota</taxon>
        <taxon>Betaproteobacteria</taxon>
        <taxon>Burkholderiales</taxon>
        <taxon>Oxalobacteraceae</taxon>
        <taxon>Noviherbaspirillum</taxon>
    </lineage>
</organism>
<feature type="region of interest" description="Disordered" evidence="1">
    <location>
        <begin position="77"/>
        <end position="136"/>
    </location>
</feature>
<dbReference type="Proteomes" id="UP000265955">
    <property type="component" value="Unassembled WGS sequence"/>
</dbReference>
<dbReference type="AlphaFoldDB" id="A0A3A3FTB8"/>
<evidence type="ECO:0000313" key="2">
    <source>
        <dbReference type="EMBL" id="RJF99033.1"/>
    </source>
</evidence>
<protein>
    <submittedName>
        <fullName evidence="2">Uncharacterized protein</fullName>
    </submittedName>
</protein>
<accession>A0A3A3FTB8</accession>
<feature type="compositionally biased region" description="Low complexity" evidence="1">
    <location>
        <begin position="108"/>
        <end position="136"/>
    </location>
</feature>
<name>A0A3A3FTB8_9BURK</name>
<reference evidence="3" key="1">
    <citation type="submission" date="2018-09" db="EMBL/GenBank/DDBJ databases">
        <authorList>
            <person name="Zhu H."/>
        </authorList>
    </citation>
    <scope>NUCLEOTIDE SEQUENCE [LARGE SCALE GENOMIC DNA]</scope>
    <source>
        <strain evidence="3">K1R23-30</strain>
    </source>
</reference>
<comment type="caution">
    <text evidence="2">The sequence shown here is derived from an EMBL/GenBank/DDBJ whole genome shotgun (WGS) entry which is preliminary data.</text>
</comment>
<keyword evidence="3" id="KW-1185">Reference proteome</keyword>
<dbReference type="EMBL" id="QYUO01000001">
    <property type="protein sequence ID" value="RJF99033.1"/>
    <property type="molecule type" value="Genomic_DNA"/>
</dbReference>
<evidence type="ECO:0000256" key="1">
    <source>
        <dbReference type="SAM" id="MobiDB-lite"/>
    </source>
</evidence>